<dbReference type="PANTHER" id="PTHR34987:SF2">
    <property type="entry name" value="B, PUTATIVE (AFU_ORTHOLOGUE AFUA_7G05040)-RELATED"/>
    <property type="match status" value="1"/>
</dbReference>
<feature type="region of interest" description="Disordered" evidence="1">
    <location>
        <begin position="1"/>
        <end position="20"/>
    </location>
</feature>
<dbReference type="InterPro" id="IPR035396">
    <property type="entry name" value="Bac_rhamnosid6H"/>
</dbReference>
<evidence type="ECO:0000313" key="4">
    <source>
        <dbReference type="EMBL" id="MBC2603208.1"/>
    </source>
</evidence>
<keyword evidence="5" id="KW-1185">Reference proteome</keyword>
<feature type="compositionally biased region" description="Basic and acidic residues" evidence="1">
    <location>
        <begin position="8"/>
        <end position="19"/>
    </location>
</feature>
<dbReference type="SUPFAM" id="SSF48208">
    <property type="entry name" value="Six-hairpin glycosidases"/>
    <property type="match status" value="1"/>
</dbReference>
<dbReference type="EMBL" id="JACHVA010000124">
    <property type="protein sequence ID" value="MBC2603208.1"/>
    <property type="molecule type" value="Genomic_DNA"/>
</dbReference>
<dbReference type="InterPro" id="IPR008928">
    <property type="entry name" value="6-hairpin_glycosidase_sf"/>
</dbReference>
<dbReference type="RefSeq" id="WP_185693841.1">
    <property type="nucleotide sequence ID" value="NZ_JACHVA010000124.1"/>
</dbReference>
<proteinExistence type="predicted"/>
<sequence>MNHVTKRMIHEPPFREEKPSAPWGRGNWPCSWICHPSDPQCPFTSAFKKEFDLTSSEEIRVHVSSDERYELYLDGELVGRGPERGSPECWYFETYDLDLEAGSHLLVARVWALGPNRAPTAQMSMAPGFLLAPESEEHQGLLGTGLTPWQVLLFTGLNYPEGPHNYGIADGIEFDGASYPWGFETGDGSGWIEAKPGLVAKSGATPKLSSQAQPLVPAILPAMLNEPRRLGRSRYASATVLQEKYLKAASDPETAKQWDRLLGGDATITLPAHSQLRILIDLDDYYCAYPELTTSRGQGSRISVSWAESLYHTVERTPEWPDRKGNRDEVEGKFFVGYADYFRPDGGSKRKFRPLWWRAGRYLEILISTAEEALIVDDLIFYETRYPLEMESRVQFEDPRLEEALPVMVRALQTCSHETYMDCPYYEQLMYTGDTRLEILTHYALQRDYRLPAKAVRLFQLSLSSNGLTKSRYPSQSGQFIPPFSLWWVTMVHDLALWRGEETLVRQALPVCRLVLDQFTSHLTADGVPAPLEGWNFMDWVPGWQYGCCPDGDMSVNSVQGWQLVLVLALTAQLEEWMGEPELASRATKTAGKLATSLKEKFWSETRGLFADNPSHTSWSEHAQCLAILSGQLTLDEEAALMDAMLAADDLAQTTIYFAHYYFEACQRTGRMDAFMERMQLWFGLVDKGFKTTFEKPGDTRSDCHAWGAHPLYHYYATILGVRPASPGFETVRISPQLGKMESASGSLVHPRGHIDVDYRKSGRSLKATITLPEGITGTFRHGEIEIPLSAGKNQVTAE</sequence>
<evidence type="ECO:0000313" key="5">
    <source>
        <dbReference type="Proteomes" id="UP000525652"/>
    </source>
</evidence>
<gene>
    <name evidence="4" type="ORF">H5P30_15610</name>
</gene>
<dbReference type="Pfam" id="PF17390">
    <property type="entry name" value="Bac_rhamnosid_C"/>
    <property type="match status" value="1"/>
</dbReference>
<evidence type="ECO:0000259" key="2">
    <source>
        <dbReference type="Pfam" id="PF17389"/>
    </source>
</evidence>
<dbReference type="Gene3D" id="2.60.120.260">
    <property type="entry name" value="Galactose-binding domain-like"/>
    <property type="match status" value="2"/>
</dbReference>
<feature type="domain" description="Alpha-L-rhamnosidase six-hairpin glycosidase" evidence="2">
    <location>
        <begin position="394"/>
        <end position="718"/>
    </location>
</feature>
<name>A0A7X1B284_9BACT</name>
<dbReference type="PANTHER" id="PTHR34987">
    <property type="entry name" value="C, PUTATIVE (AFU_ORTHOLOGUE AFUA_3G02880)-RELATED"/>
    <property type="match status" value="1"/>
</dbReference>
<dbReference type="AlphaFoldDB" id="A0A7X1B284"/>
<dbReference type="Gene3D" id="2.60.420.10">
    <property type="entry name" value="Maltose phosphorylase, domain 3"/>
    <property type="match status" value="1"/>
</dbReference>
<reference evidence="4 5" key="1">
    <citation type="submission" date="2020-07" db="EMBL/GenBank/DDBJ databases">
        <authorList>
            <person name="Feng X."/>
        </authorList>
    </citation>
    <scope>NUCLEOTIDE SEQUENCE [LARGE SCALE GENOMIC DNA]</scope>
    <source>
        <strain evidence="4 5">JCM14086</strain>
    </source>
</reference>
<dbReference type="Gene3D" id="1.50.10.10">
    <property type="match status" value="1"/>
</dbReference>
<dbReference type="InterPro" id="IPR035398">
    <property type="entry name" value="Bac_rhamnosid_C"/>
</dbReference>
<dbReference type="Pfam" id="PF17389">
    <property type="entry name" value="Bac_rhamnosid6H"/>
    <property type="match status" value="1"/>
</dbReference>
<feature type="domain" description="Alpha-L-rhamnosidase C-terminal" evidence="3">
    <location>
        <begin position="721"/>
        <end position="778"/>
    </location>
</feature>
<dbReference type="InterPro" id="IPR012341">
    <property type="entry name" value="6hp_glycosidase-like_sf"/>
</dbReference>
<comment type="caution">
    <text evidence="4">The sequence shown here is derived from an EMBL/GenBank/DDBJ whole genome shotgun (WGS) entry which is preliminary data.</text>
</comment>
<evidence type="ECO:0000259" key="3">
    <source>
        <dbReference type="Pfam" id="PF17390"/>
    </source>
</evidence>
<organism evidence="4 5">
    <name type="scientific">Puniceicoccus vermicola</name>
    <dbReference type="NCBI Taxonomy" id="388746"/>
    <lineage>
        <taxon>Bacteria</taxon>
        <taxon>Pseudomonadati</taxon>
        <taxon>Verrucomicrobiota</taxon>
        <taxon>Opitutia</taxon>
        <taxon>Puniceicoccales</taxon>
        <taxon>Puniceicoccaceae</taxon>
        <taxon>Puniceicoccus</taxon>
    </lineage>
</organism>
<dbReference type="Proteomes" id="UP000525652">
    <property type="component" value="Unassembled WGS sequence"/>
</dbReference>
<accession>A0A7X1B284</accession>
<protein>
    <submittedName>
        <fullName evidence="4">Alpha-L-rhamnosidase</fullName>
    </submittedName>
</protein>
<dbReference type="GO" id="GO:0005975">
    <property type="term" value="P:carbohydrate metabolic process"/>
    <property type="evidence" value="ECO:0007669"/>
    <property type="project" value="InterPro"/>
</dbReference>
<evidence type="ECO:0000256" key="1">
    <source>
        <dbReference type="SAM" id="MobiDB-lite"/>
    </source>
</evidence>